<evidence type="ECO:0000313" key="6">
    <source>
        <dbReference type="Proteomes" id="UP000438429"/>
    </source>
</evidence>
<dbReference type="InterPro" id="IPR024836">
    <property type="entry name" value="JAKMIP"/>
</dbReference>
<sequence length="601" mass="71035">MATLQAANDELRAKLTDIQIELQQEKNKVSRLEREKSQELKAEHHRATVAVTELKTKLHEEKQKELVVTRETLLRQHEMELMRVIKIKDGEIQRLNGLVLTLRDGSVDKVRSALLAEVEETRRSWEAERYRLQQEVQELRGAKRYTEEALTSAQQACQARAAELRSAHHQHQEELNRTKRDCEKEVRRLLKRLREAESQFLPLLDKNKRLSRKNEELALALRRLDNKLRFVTQENLEMRRPSSLNDLDCSHSSSYHGYSQDEREMEFLRLQVLEQQHIIDDLSKALETAGYVKNVIVCVREEAELRYRHLTQEYQALQRAYALLAETSGGNYDAENEIKVRQMEGEELRLKNDIQDIKDQNELLEFRILELEERERRSPAINFRQLHFPEGLSPLQIYCEAEGVTDILISELMKKLDILGDNANLSNEEQVVAIHARTVLTLAEKDLFSKQKGYLDEELDYRKQAMDQAHKRILELEAMLFEALQQEEESMMDGFKVERSRLSETLTEEEREGLRRATDQWKRTVMRELRERDVQILRERMEILQLTQQRNKELEELIETQKRQIKELEEKVSPADDISFHHHGNTCTLYNYVHYLYSFIL</sequence>
<gene>
    <name evidence="5" type="ORF">F2P81_022869</name>
</gene>
<proteinExistence type="inferred from homology"/>
<keyword evidence="2 3" id="KW-0175">Coiled coil</keyword>
<feature type="coiled-coil region" evidence="3">
    <location>
        <begin position="1"/>
        <end position="42"/>
    </location>
</feature>
<feature type="coiled-coil region" evidence="3">
    <location>
        <begin position="115"/>
        <end position="234"/>
    </location>
</feature>
<dbReference type="AlphaFoldDB" id="A0A6A4S1G2"/>
<feature type="domain" description="Janus kinase and microtubule-interacting protein C-terminal" evidence="4">
    <location>
        <begin position="339"/>
        <end position="382"/>
    </location>
</feature>
<dbReference type="GO" id="GO:0008017">
    <property type="term" value="F:microtubule binding"/>
    <property type="evidence" value="ECO:0007669"/>
    <property type="project" value="InterPro"/>
</dbReference>
<dbReference type="Pfam" id="PF16034">
    <property type="entry name" value="JAKMIP_CC3"/>
    <property type="match status" value="1"/>
</dbReference>
<evidence type="ECO:0000256" key="1">
    <source>
        <dbReference type="ARBA" id="ARBA00005239"/>
    </source>
</evidence>
<dbReference type="PANTHER" id="PTHR18935:SF9">
    <property type="entry name" value="JANUS KINASE AND MICROTUBULE-INTERACTING PROTEIN 3"/>
    <property type="match status" value="1"/>
</dbReference>
<dbReference type="Proteomes" id="UP000438429">
    <property type="component" value="Unassembled WGS sequence"/>
</dbReference>
<evidence type="ECO:0000256" key="3">
    <source>
        <dbReference type="SAM" id="Coils"/>
    </source>
</evidence>
<dbReference type="EMBL" id="VEVO01000020">
    <property type="protein sequence ID" value="KAF0025988.1"/>
    <property type="molecule type" value="Genomic_DNA"/>
</dbReference>
<protein>
    <recommendedName>
        <fullName evidence="4">Janus kinase and microtubule-interacting protein C-terminal domain-containing protein</fullName>
    </recommendedName>
</protein>
<reference evidence="5 6" key="1">
    <citation type="submission" date="2019-06" db="EMBL/GenBank/DDBJ databases">
        <title>Draft genomes of female and male turbot (Scophthalmus maximus).</title>
        <authorList>
            <person name="Xu H."/>
            <person name="Xu X.-W."/>
            <person name="Shao C."/>
            <person name="Chen S."/>
        </authorList>
    </citation>
    <scope>NUCLEOTIDE SEQUENCE [LARGE SCALE GENOMIC DNA]</scope>
    <source>
        <strain evidence="5">Ysfricsl-2016a</strain>
        <tissue evidence="5">Blood</tissue>
    </source>
</reference>
<dbReference type="GO" id="GO:0019900">
    <property type="term" value="F:kinase binding"/>
    <property type="evidence" value="ECO:0007669"/>
    <property type="project" value="InterPro"/>
</dbReference>
<name>A0A6A4S1G2_SCOMX</name>
<feature type="coiled-coil region" evidence="3">
    <location>
        <begin position="537"/>
        <end position="571"/>
    </location>
</feature>
<evidence type="ECO:0000313" key="5">
    <source>
        <dbReference type="EMBL" id="KAF0025988.1"/>
    </source>
</evidence>
<feature type="coiled-coil region" evidence="3">
    <location>
        <begin position="300"/>
        <end position="374"/>
    </location>
</feature>
<dbReference type="InterPro" id="IPR031994">
    <property type="entry name" value="JAKMIP_C"/>
</dbReference>
<accession>A0A6A4S1G2</accession>
<evidence type="ECO:0000259" key="4">
    <source>
        <dbReference type="Pfam" id="PF16034"/>
    </source>
</evidence>
<dbReference type="PANTHER" id="PTHR18935">
    <property type="entry name" value="GOLGIN SUBFAMILY A MEMBER 4-LIKE ISOFORM X1"/>
    <property type="match status" value="1"/>
</dbReference>
<comment type="similarity">
    <text evidence="1">Belongs to the JAKMIP family.</text>
</comment>
<organism evidence="5 6">
    <name type="scientific">Scophthalmus maximus</name>
    <name type="common">Turbot</name>
    <name type="synonym">Psetta maxima</name>
    <dbReference type="NCBI Taxonomy" id="52904"/>
    <lineage>
        <taxon>Eukaryota</taxon>
        <taxon>Metazoa</taxon>
        <taxon>Chordata</taxon>
        <taxon>Craniata</taxon>
        <taxon>Vertebrata</taxon>
        <taxon>Euteleostomi</taxon>
        <taxon>Actinopterygii</taxon>
        <taxon>Neopterygii</taxon>
        <taxon>Teleostei</taxon>
        <taxon>Neoteleostei</taxon>
        <taxon>Acanthomorphata</taxon>
        <taxon>Carangaria</taxon>
        <taxon>Pleuronectiformes</taxon>
        <taxon>Pleuronectoidei</taxon>
        <taxon>Scophthalmidae</taxon>
        <taxon>Scophthalmus</taxon>
    </lineage>
</organism>
<evidence type="ECO:0000256" key="2">
    <source>
        <dbReference type="ARBA" id="ARBA00023054"/>
    </source>
</evidence>
<comment type="caution">
    <text evidence="5">The sequence shown here is derived from an EMBL/GenBank/DDBJ whole genome shotgun (WGS) entry which is preliminary data.</text>
</comment>